<dbReference type="Proteomes" id="UP001374579">
    <property type="component" value="Unassembled WGS sequence"/>
</dbReference>
<proteinExistence type="predicted"/>
<evidence type="ECO:0000256" key="2">
    <source>
        <dbReference type="SAM" id="SignalP"/>
    </source>
</evidence>
<dbReference type="EMBL" id="JBAMIC010000008">
    <property type="protein sequence ID" value="KAK7104013.1"/>
    <property type="molecule type" value="Genomic_DNA"/>
</dbReference>
<protein>
    <recommendedName>
        <fullName evidence="3">Saposin B-type domain-containing protein</fullName>
    </recommendedName>
</protein>
<name>A0AAN9GCJ3_9CAEN</name>
<dbReference type="PROSITE" id="PS50015">
    <property type="entry name" value="SAP_B"/>
    <property type="match status" value="1"/>
</dbReference>
<evidence type="ECO:0000313" key="4">
    <source>
        <dbReference type="EMBL" id="KAK7104013.1"/>
    </source>
</evidence>
<comment type="caution">
    <text evidence="4">The sequence shown here is derived from an EMBL/GenBank/DDBJ whole genome shotgun (WGS) entry which is preliminary data.</text>
</comment>
<feature type="domain" description="Saposin B-type" evidence="3">
    <location>
        <begin position="42"/>
        <end position="130"/>
    </location>
</feature>
<dbReference type="InterPro" id="IPR008139">
    <property type="entry name" value="SaposinB_dom"/>
</dbReference>
<evidence type="ECO:0000259" key="3">
    <source>
        <dbReference type="PROSITE" id="PS50015"/>
    </source>
</evidence>
<gene>
    <name evidence="4" type="ORF">V1264_018791</name>
</gene>
<dbReference type="AlphaFoldDB" id="A0AAN9GCJ3"/>
<organism evidence="4 5">
    <name type="scientific">Littorina saxatilis</name>
    <dbReference type="NCBI Taxonomy" id="31220"/>
    <lineage>
        <taxon>Eukaryota</taxon>
        <taxon>Metazoa</taxon>
        <taxon>Spiralia</taxon>
        <taxon>Lophotrochozoa</taxon>
        <taxon>Mollusca</taxon>
        <taxon>Gastropoda</taxon>
        <taxon>Caenogastropoda</taxon>
        <taxon>Littorinimorpha</taxon>
        <taxon>Littorinoidea</taxon>
        <taxon>Littorinidae</taxon>
        <taxon>Littorina</taxon>
    </lineage>
</organism>
<sequence>MQKLALVLAALLALGAAHAPRSLSIHTPNSPHLSGFIRSSVGLDLCPTCVEFTGEAINMLLNLILNAGIVGSCGSLCNALEQKTGSQALGVVCDLLCDIVGIEEFVKLIQKADLDPIYFCELLKTCPINDNGDATITGLSIDPVKGPQGPRTISFTLNSKNGTGTGELVLLVKTVDGMPIEDSMLLKAENATAFPAPQSLSLKAEQDPNCDPSQGPCEQWLAGNYTLMIDVCNGECGSNHPHSKIYDRKEVGFEITEQ</sequence>
<feature type="signal peptide" evidence="2">
    <location>
        <begin position="1"/>
        <end position="19"/>
    </location>
</feature>
<feature type="chain" id="PRO_5042824748" description="Saposin B-type domain-containing protein" evidence="2">
    <location>
        <begin position="20"/>
        <end position="258"/>
    </location>
</feature>
<keyword evidence="5" id="KW-1185">Reference proteome</keyword>
<dbReference type="SMART" id="SM00741">
    <property type="entry name" value="SapB"/>
    <property type="match status" value="1"/>
</dbReference>
<evidence type="ECO:0000313" key="5">
    <source>
        <dbReference type="Proteomes" id="UP001374579"/>
    </source>
</evidence>
<evidence type="ECO:0000256" key="1">
    <source>
        <dbReference type="ARBA" id="ARBA00023157"/>
    </source>
</evidence>
<keyword evidence="2" id="KW-0732">Signal</keyword>
<keyword evidence="1" id="KW-1015">Disulfide bond</keyword>
<reference evidence="4 5" key="1">
    <citation type="submission" date="2024-02" db="EMBL/GenBank/DDBJ databases">
        <title>Chromosome-scale genome assembly of the rough periwinkle Littorina saxatilis.</title>
        <authorList>
            <person name="De Jode A."/>
            <person name="Faria R."/>
            <person name="Formenti G."/>
            <person name="Sims Y."/>
            <person name="Smith T.P."/>
            <person name="Tracey A."/>
            <person name="Wood J.M.D."/>
            <person name="Zagrodzka Z.B."/>
            <person name="Johannesson K."/>
            <person name="Butlin R.K."/>
            <person name="Leder E.H."/>
        </authorList>
    </citation>
    <scope>NUCLEOTIDE SEQUENCE [LARGE SCALE GENOMIC DNA]</scope>
    <source>
        <strain evidence="4">Snail1</strain>
        <tissue evidence="4">Muscle</tissue>
    </source>
</reference>
<accession>A0AAN9GCJ3</accession>